<dbReference type="PROSITE" id="PS50983">
    <property type="entry name" value="FE_B12_PBP"/>
    <property type="match status" value="1"/>
</dbReference>
<dbReference type="RefSeq" id="WP_257821535.1">
    <property type="nucleotide sequence ID" value="NZ_JABXYM010000001.1"/>
</dbReference>
<evidence type="ECO:0000256" key="1">
    <source>
        <dbReference type="ARBA" id="ARBA00004193"/>
    </source>
</evidence>
<dbReference type="Proteomes" id="UP001057753">
    <property type="component" value="Unassembled WGS sequence"/>
</dbReference>
<evidence type="ECO:0000256" key="3">
    <source>
        <dbReference type="ARBA" id="ARBA00022448"/>
    </source>
</evidence>
<dbReference type="AlphaFoldDB" id="A0A9Q4FXY8"/>
<gene>
    <name evidence="7" type="ORF">HXA33_11045</name>
</gene>
<proteinExistence type="inferred from homology"/>
<dbReference type="GO" id="GO:0005886">
    <property type="term" value="C:plasma membrane"/>
    <property type="evidence" value="ECO:0007669"/>
    <property type="project" value="UniProtKB-SubCell"/>
</dbReference>
<feature type="chain" id="PRO_5040357873" evidence="5">
    <location>
        <begin position="27"/>
        <end position="320"/>
    </location>
</feature>
<dbReference type="GO" id="GO:1901678">
    <property type="term" value="P:iron coordination entity transport"/>
    <property type="evidence" value="ECO:0007669"/>
    <property type="project" value="UniProtKB-ARBA"/>
</dbReference>
<keyword evidence="3" id="KW-0813">Transport</keyword>
<comment type="subcellular location">
    <subcellularLocation>
        <location evidence="1">Cell membrane</location>
        <topology evidence="1">Lipid-anchor</topology>
    </subcellularLocation>
</comment>
<reference evidence="7" key="1">
    <citation type="submission" date="2020-06" db="EMBL/GenBank/DDBJ databases">
        <title>Insight into the genomes of haloalkaliphilic bacilli from Kenyan soda lakes.</title>
        <authorList>
            <person name="Mwirichia R."/>
            <person name="Villamizar G.C."/>
            <person name="Poehlein A."/>
            <person name="Mugweru J."/>
            <person name="Kipnyargis A."/>
            <person name="Kiplimo D."/>
            <person name="Orwa P."/>
            <person name="Daniel R."/>
        </authorList>
    </citation>
    <scope>NUCLEOTIDE SEQUENCE</scope>
    <source>
        <strain evidence="7">B1096_S55</strain>
    </source>
</reference>
<dbReference type="Gene3D" id="3.40.50.1980">
    <property type="entry name" value="Nitrogenase molybdenum iron protein domain"/>
    <property type="match status" value="2"/>
</dbReference>
<dbReference type="PROSITE" id="PS51257">
    <property type="entry name" value="PROKAR_LIPOPROTEIN"/>
    <property type="match status" value="1"/>
</dbReference>
<evidence type="ECO:0000313" key="8">
    <source>
        <dbReference type="Proteomes" id="UP001057753"/>
    </source>
</evidence>
<evidence type="ECO:0000256" key="4">
    <source>
        <dbReference type="ARBA" id="ARBA00022729"/>
    </source>
</evidence>
<evidence type="ECO:0000259" key="6">
    <source>
        <dbReference type="PROSITE" id="PS50983"/>
    </source>
</evidence>
<dbReference type="InterPro" id="IPR002491">
    <property type="entry name" value="ABC_transptr_periplasmic_BD"/>
</dbReference>
<accession>A0A9Q4FXY8</accession>
<organism evidence="7 8">
    <name type="scientific">Salipaludibacillus agaradhaerens</name>
    <name type="common">Bacillus agaradhaerens</name>
    <dbReference type="NCBI Taxonomy" id="76935"/>
    <lineage>
        <taxon>Bacteria</taxon>
        <taxon>Bacillati</taxon>
        <taxon>Bacillota</taxon>
        <taxon>Bacilli</taxon>
        <taxon>Bacillales</taxon>
        <taxon>Bacillaceae</taxon>
    </lineage>
</organism>
<dbReference type="GO" id="GO:0030288">
    <property type="term" value="C:outer membrane-bounded periplasmic space"/>
    <property type="evidence" value="ECO:0007669"/>
    <property type="project" value="TreeGrafter"/>
</dbReference>
<evidence type="ECO:0000256" key="2">
    <source>
        <dbReference type="ARBA" id="ARBA00008814"/>
    </source>
</evidence>
<dbReference type="EMBL" id="JABXYM010000001">
    <property type="protein sequence ID" value="MCR6097095.1"/>
    <property type="molecule type" value="Genomic_DNA"/>
</dbReference>
<protein>
    <submittedName>
        <fullName evidence="7">ABC transporter substrate-binding protein</fullName>
    </submittedName>
</protein>
<dbReference type="PANTHER" id="PTHR30532">
    <property type="entry name" value="IRON III DICITRATE-BINDING PERIPLASMIC PROTEIN"/>
    <property type="match status" value="1"/>
</dbReference>
<dbReference type="Pfam" id="PF01497">
    <property type="entry name" value="Peripla_BP_2"/>
    <property type="match status" value="1"/>
</dbReference>
<evidence type="ECO:0000256" key="5">
    <source>
        <dbReference type="SAM" id="SignalP"/>
    </source>
</evidence>
<dbReference type="SUPFAM" id="SSF53807">
    <property type="entry name" value="Helical backbone' metal receptor"/>
    <property type="match status" value="1"/>
</dbReference>
<keyword evidence="4 5" id="KW-0732">Signal</keyword>
<feature type="domain" description="Fe/B12 periplasmic-binding" evidence="6">
    <location>
        <begin position="60"/>
        <end position="320"/>
    </location>
</feature>
<dbReference type="PANTHER" id="PTHR30532:SF26">
    <property type="entry name" value="IRON(3+)-HYDROXAMATE-BINDING PROTEIN FHUD"/>
    <property type="match status" value="1"/>
</dbReference>
<comment type="similarity">
    <text evidence="2">Belongs to the bacterial solute-binding protein 8 family.</text>
</comment>
<keyword evidence="8" id="KW-1185">Reference proteome</keyword>
<evidence type="ECO:0000313" key="7">
    <source>
        <dbReference type="EMBL" id="MCR6097095.1"/>
    </source>
</evidence>
<feature type="signal peptide" evidence="5">
    <location>
        <begin position="1"/>
        <end position="26"/>
    </location>
</feature>
<name>A0A9Q4FXY8_SALAG</name>
<comment type="caution">
    <text evidence="7">The sequence shown here is derived from an EMBL/GenBank/DDBJ whole genome shotgun (WGS) entry which is preliminary data.</text>
</comment>
<sequence length="320" mass="36576">MLKHTINQLMIIFAIFMLVTGCGENASTTNNNTQNNSSETGTRQFEHLMGETTIPTDPQRIVTLQYTGEVLALDVKPVGVWSRHLENRYYTDVLADVEDVGLDANLEKILELKPDLIIGDNQHEDIYNELEKIAPTILIGWEDFTMEEHFYIVADALGKTTEAELFLNQLESLAAEKSEDLQNYISPDETLLILRIRPDRFEAYGDRNIGYVFYNSLALTPPKQIQQEIENASVGFFNSQSISLEVLPEYKADHMIVMVEDINDPENGLFDLKDTQIWSQLPAVQNDQVYYIERDPWLFLDPISIQGQLEDAILLFNDNH</sequence>
<dbReference type="InterPro" id="IPR051313">
    <property type="entry name" value="Bact_iron-sidero_bind"/>
</dbReference>